<evidence type="ECO:0000256" key="7">
    <source>
        <dbReference type="ARBA" id="ARBA00022741"/>
    </source>
</evidence>
<dbReference type="PANTHER" id="PTHR34220">
    <property type="entry name" value="SENSOR HISTIDINE KINASE YPDA"/>
    <property type="match status" value="1"/>
</dbReference>
<keyword evidence="8 15" id="KW-0418">Kinase</keyword>
<evidence type="ECO:0000313" key="15">
    <source>
        <dbReference type="EMBL" id="MBB3128511.1"/>
    </source>
</evidence>
<keyword evidence="4" id="KW-1003">Cell membrane</keyword>
<dbReference type="PRINTS" id="PR00344">
    <property type="entry name" value="BCTRLSENSOR"/>
</dbReference>
<evidence type="ECO:0000256" key="12">
    <source>
        <dbReference type="SAM" id="Phobius"/>
    </source>
</evidence>
<name>A0A839TPL8_9BACL</name>
<evidence type="ECO:0000256" key="10">
    <source>
        <dbReference type="ARBA" id="ARBA00023012"/>
    </source>
</evidence>
<dbReference type="SUPFAM" id="SSF158472">
    <property type="entry name" value="HAMP domain-like"/>
    <property type="match status" value="1"/>
</dbReference>
<evidence type="ECO:0000256" key="2">
    <source>
        <dbReference type="ARBA" id="ARBA00004651"/>
    </source>
</evidence>
<evidence type="ECO:0000256" key="5">
    <source>
        <dbReference type="ARBA" id="ARBA00022553"/>
    </source>
</evidence>
<dbReference type="CDD" id="cd06225">
    <property type="entry name" value="HAMP"/>
    <property type="match status" value="1"/>
</dbReference>
<evidence type="ECO:0000256" key="8">
    <source>
        <dbReference type="ARBA" id="ARBA00022777"/>
    </source>
</evidence>
<dbReference type="PROSITE" id="PS50109">
    <property type="entry name" value="HIS_KIN"/>
    <property type="match status" value="1"/>
</dbReference>
<comment type="subcellular location">
    <subcellularLocation>
        <location evidence="2">Cell membrane</location>
        <topology evidence="2">Multi-pass membrane protein</topology>
    </subcellularLocation>
</comment>
<evidence type="ECO:0000259" key="13">
    <source>
        <dbReference type="PROSITE" id="PS50109"/>
    </source>
</evidence>
<dbReference type="PANTHER" id="PTHR34220:SF7">
    <property type="entry name" value="SENSOR HISTIDINE KINASE YPDA"/>
    <property type="match status" value="1"/>
</dbReference>
<keyword evidence="7" id="KW-0547">Nucleotide-binding</keyword>
<keyword evidence="5" id="KW-0597">Phosphoprotein</keyword>
<dbReference type="SMART" id="SM00387">
    <property type="entry name" value="HATPase_c"/>
    <property type="match status" value="1"/>
</dbReference>
<dbReference type="PROSITE" id="PS50885">
    <property type="entry name" value="HAMP"/>
    <property type="match status" value="1"/>
</dbReference>
<evidence type="ECO:0000313" key="16">
    <source>
        <dbReference type="Proteomes" id="UP000517523"/>
    </source>
</evidence>
<comment type="catalytic activity">
    <reaction evidence="1">
        <text>ATP + protein L-histidine = ADP + protein N-phospho-L-histidine.</text>
        <dbReference type="EC" id="2.7.13.3"/>
    </reaction>
</comment>
<dbReference type="InterPro" id="IPR005467">
    <property type="entry name" value="His_kinase_dom"/>
</dbReference>
<keyword evidence="11 12" id="KW-0472">Membrane</keyword>
<keyword evidence="6 15" id="KW-0808">Transferase</keyword>
<organism evidence="15 16">
    <name type="scientific">Paenibacillus rhizosphaerae</name>
    <dbReference type="NCBI Taxonomy" id="297318"/>
    <lineage>
        <taxon>Bacteria</taxon>
        <taxon>Bacillati</taxon>
        <taxon>Bacillota</taxon>
        <taxon>Bacilli</taxon>
        <taxon>Bacillales</taxon>
        <taxon>Paenibacillaceae</taxon>
        <taxon>Paenibacillus</taxon>
    </lineage>
</organism>
<comment type="caution">
    <text evidence="15">The sequence shown here is derived from an EMBL/GenBank/DDBJ whole genome shotgun (WGS) entry which is preliminary data.</text>
</comment>
<evidence type="ECO:0000256" key="11">
    <source>
        <dbReference type="ARBA" id="ARBA00023136"/>
    </source>
</evidence>
<feature type="domain" description="HAMP" evidence="14">
    <location>
        <begin position="293"/>
        <end position="345"/>
    </location>
</feature>
<dbReference type="Proteomes" id="UP000517523">
    <property type="component" value="Unassembled WGS sequence"/>
</dbReference>
<dbReference type="Gene3D" id="3.30.565.10">
    <property type="entry name" value="Histidine kinase-like ATPase, C-terminal domain"/>
    <property type="match status" value="1"/>
</dbReference>
<feature type="transmembrane region" description="Helical" evidence="12">
    <location>
        <begin position="272"/>
        <end position="299"/>
    </location>
</feature>
<dbReference type="SMART" id="SM00304">
    <property type="entry name" value="HAMP"/>
    <property type="match status" value="1"/>
</dbReference>
<keyword evidence="9" id="KW-0067">ATP-binding</keyword>
<dbReference type="InterPro" id="IPR003660">
    <property type="entry name" value="HAMP_dom"/>
</dbReference>
<evidence type="ECO:0000256" key="3">
    <source>
        <dbReference type="ARBA" id="ARBA00012438"/>
    </source>
</evidence>
<proteinExistence type="predicted"/>
<evidence type="ECO:0000256" key="6">
    <source>
        <dbReference type="ARBA" id="ARBA00022679"/>
    </source>
</evidence>
<dbReference type="EC" id="2.7.13.3" evidence="3"/>
<dbReference type="GO" id="GO:0000155">
    <property type="term" value="F:phosphorelay sensor kinase activity"/>
    <property type="evidence" value="ECO:0007669"/>
    <property type="project" value="InterPro"/>
</dbReference>
<dbReference type="InterPro" id="IPR003594">
    <property type="entry name" value="HATPase_dom"/>
</dbReference>
<protein>
    <recommendedName>
        <fullName evidence="3">histidine kinase</fullName>
        <ecNumber evidence="3">2.7.13.3</ecNumber>
    </recommendedName>
</protein>
<gene>
    <name evidence="15" type="ORF">FHS19_003165</name>
</gene>
<dbReference type="Pfam" id="PF00672">
    <property type="entry name" value="HAMP"/>
    <property type="match status" value="1"/>
</dbReference>
<sequence length="573" mass="65101">MKSLNIRSLRSKIMLLFIIFASLILILQMGVFQQWIRSIILEKSETYFQGTVYQIGQRVDMQFEQFGTMALGIGNNQVVKNYLADLKGHSISYTIAKYKISYEILRASKLSWIENMCIYPVDGQPPINLYYSVPVFEADAVIRGMQEDPSTLPPDRILWKPSPEKPGQAEAYLPIQENGERYGILRISLSESFFRFLDDVKLGKEGDIYLTNGDTVLYVKDRSHIGSSMERLRQAAGSVAKEQYAMSEPGWTLVGIVPQKETLQLIHEFNRIFLLMVIVILAAIMSFAVMSARAILLPLHDISKGMKRIQQGDLNVRLAHKGDDEFGELTFQFNYMVDRVKELIETVFQQQRKHRQAEIVSLLSKLNPHFLYNSLDMIYWKAIMKGEEEIGSSIVALSNILRYSISHSGDFVTVREDMGQLESYLTIQSMRFQDKWRYCFDIREDIGEDKIPKLVIQPLVENAIKYAFHPAKQDGYIAIRGYRSGEDLIFEVEDNGVGIAEEKANRLLRVSESEDGADEMGLGIPLVHRRARYLYGEGYGITIRSAAGQGTTITVRLGGRIESDLLAAGDYGT</sequence>
<dbReference type="Gene3D" id="6.10.340.10">
    <property type="match status" value="1"/>
</dbReference>
<dbReference type="InterPro" id="IPR050640">
    <property type="entry name" value="Bact_2-comp_sensor_kinase"/>
</dbReference>
<evidence type="ECO:0000256" key="1">
    <source>
        <dbReference type="ARBA" id="ARBA00000085"/>
    </source>
</evidence>
<dbReference type="GO" id="GO:0005524">
    <property type="term" value="F:ATP binding"/>
    <property type="evidence" value="ECO:0007669"/>
    <property type="project" value="UniProtKB-KW"/>
</dbReference>
<keyword evidence="12" id="KW-1133">Transmembrane helix</keyword>
<dbReference type="RefSeq" id="WP_183582675.1">
    <property type="nucleotide sequence ID" value="NZ_JACHXJ010000002.1"/>
</dbReference>
<feature type="domain" description="Histidine kinase" evidence="13">
    <location>
        <begin position="455"/>
        <end position="561"/>
    </location>
</feature>
<dbReference type="Pfam" id="PF06580">
    <property type="entry name" value="His_kinase"/>
    <property type="match status" value="1"/>
</dbReference>
<evidence type="ECO:0000259" key="14">
    <source>
        <dbReference type="PROSITE" id="PS50885"/>
    </source>
</evidence>
<evidence type="ECO:0000256" key="9">
    <source>
        <dbReference type="ARBA" id="ARBA00022840"/>
    </source>
</evidence>
<accession>A0A839TPL8</accession>
<dbReference type="SUPFAM" id="SSF55874">
    <property type="entry name" value="ATPase domain of HSP90 chaperone/DNA topoisomerase II/histidine kinase"/>
    <property type="match status" value="1"/>
</dbReference>
<keyword evidence="10" id="KW-0902">Two-component regulatory system</keyword>
<dbReference type="InterPro" id="IPR004358">
    <property type="entry name" value="Sig_transdc_His_kin-like_C"/>
</dbReference>
<evidence type="ECO:0000256" key="4">
    <source>
        <dbReference type="ARBA" id="ARBA00022475"/>
    </source>
</evidence>
<dbReference type="Pfam" id="PF02518">
    <property type="entry name" value="HATPase_c"/>
    <property type="match status" value="1"/>
</dbReference>
<dbReference type="GO" id="GO:0005886">
    <property type="term" value="C:plasma membrane"/>
    <property type="evidence" value="ECO:0007669"/>
    <property type="project" value="UniProtKB-SubCell"/>
</dbReference>
<dbReference type="EMBL" id="JACHXJ010000002">
    <property type="protein sequence ID" value="MBB3128511.1"/>
    <property type="molecule type" value="Genomic_DNA"/>
</dbReference>
<dbReference type="InterPro" id="IPR036890">
    <property type="entry name" value="HATPase_C_sf"/>
</dbReference>
<dbReference type="InterPro" id="IPR010559">
    <property type="entry name" value="Sig_transdc_His_kin_internal"/>
</dbReference>
<reference evidence="15 16" key="1">
    <citation type="submission" date="2020-08" db="EMBL/GenBank/DDBJ databases">
        <title>Genomic Encyclopedia of Type Strains, Phase III (KMG-III): the genomes of soil and plant-associated and newly described type strains.</title>
        <authorList>
            <person name="Whitman W."/>
        </authorList>
    </citation>
    <scope>NUCLEOTIDE SEQUENCE [LARGE SCALE GENOMIC DNA]</scope>
    <source>
        <strain evidence="15 16">CECT 5831</strain>
    </source>
</reference>
<dbReference type="AlphaFoldDB" id="A0A839TPL8"/>
<keyword evidence="12" id="KW-0812">Transmembrane</keyword>